<evidence type="ECO:0000313" key="2">
    <source>
        <dbReference type="EMBL" id="MEP0947544.1"/>
    </source>
</evidence>
<accession>A0ABV0K443</accession>
<dbReference type="Proteomes" id="UP001482513">
    <property type="component" value="Unassembled WGS sequence"/>
</dbReference>
<feature type="region of interest" description="Disordered" evidence="1">
    <location>
        <begin position="19"/>
        <end position="65"/>
    </location>
</feature>
<sequence length="333" mass="35875">MNRDSDIPEDLLLKLLLEPLSADDSPSGTRFSPATDADTAELERAGLPTPPVYPDPETSTPAPAASEDDVLDLNYTPVFDSGDLSTVQPHFEALLKRRLRQEIAHRPPLFPWEKGLQDYPDALRPSAASIWLDHLRNLSVPGDVPEDVLADLLNQCQQVAQDIRQTGRRLVAAVEGLFPDQPQTLEYIAGLVARPAYRSAQTEALTQVDYNTASTQQQVALAMLAAQGIFEALSLTVGEANPTQTQTWLTASGLLTVQATYAAVGQLEVKAVLPADGSLVLTSLGETVGSERSTPGELVLRLTTQPGAVHRLDVSLGEAQVAPLSFQVMIAER</sequence>
<dbReference type="RefSeq" id="WP_190702646.1">
    <property type="nucleotide sequence ID" value="NZ_JAMPKX010000004.1"/>
</dbReference>
<evidence type="ECO:0000256" key="1">
    <source>
        <dbReference type="SAM" id="MobiDB-lite"/>
    </source>
</evidence>
<keyword evidence="3" id="KW-1185">Reference proteome</keyword>
<dbReference type="EMBL" id="JAMPKX010000004">
    <property type="protein sequence ID" value="MEP0947544.1"/>
    <property type="molecule type" value="Genomic_DNA"/>
</dbReference>
<reference evidence="2 3" key="1">
    <citation type="submission" date="2022-04" db="EMBL/GenBank/DDBJ databases">
        <title>Positive selection, recombination, and allopatry shape intraspecific diversity of widespread and dominant cyanobacteria.</title>
        <authorList>
            <person name="Wei J."/>
            <person name="Shu W."/>
            <person name="Hu C."/>
        </authorList>
    </citation>
    <scope>NUCLEOTIDE SEQUENCE [LARGE SCALE GENOMIC DNA]</scope>
    <source>
        <strain evidence="2 3">DQ-A4</strain>
    </source>
</reference>
<protein>
    <recommendedName>
        <fullName evidence="4">PatU</fullName>
    </recommendedName>
</protein>
<proteinExistence type="predicted"/>
<name>A0ABV0K443_9CYAN</name>
<organism evidence="2 3">
    <name type="scientific">Leptolyngbya subtilissima DQ-A4</name>
    <dbReference type="NCBI Taxonomy" id="2933933"/>
    <lineage>
        <taxon>Bacteria</taxon>
        <taxon>Bacillati</taxon>
        <taxon>Cyanobacteriota</taxon>
        <taxon>Cyanophyceae</taxon>
        <taxon>Leptolyngbyales</taxon>
        <taxon>Leptolyngbyaceae</taxon>
        <taxon>Leptolyngbya group</taxon>
        <taxon>Leptolyngbya</taxon>
    </lineage>
</organism>
<evidence type="ECO:0000313" key="3">
    <source>
        <dbReference type="Proteomes" id="UP001482513"/>
    </source>
</evidence>
<gene>
    <name evidence="2" type="ORF">NC992_11730</name>
</gene>
<comment type="caution">
    <text evidence="2">The sequence shown here is derived from an EMBL/GenBank/DDBJ whole genome shotgun (WGS) entry which is preliminary data.</text>
</comment>
<evidence type="ECO:0008006" key="4">
    <source>
        <dbReference type="Google" id="ProtNLM"/>
    </source>
</evidence>